<feature type="compositionally biased region" description="Low complexity" evidence="1">
    <location>
        <begin position="10"/>
        <end position="19"/>
    </location>
</feature>
<feature type="compositionally biased region" description="Low complexity" evidence="1">
    <location>
        <begin position="236"/>
        <end position="273"/>
    </location>
</feature>
<evidence type="ECO:0000313" key="4">
    <source>
        <dbReference type="Proteomes" id="UP000054350"/>
    </source>
</evidence>
<proteinExistence type="predicted"/>
<dbReference type="VEuPathDB" id="FungiDB:AMAG_15720"/>
<dbReference type="Proteomes" id="UP000054350">
    <property type="component" value="Unassembled WGS sequence"/>
</dbReference>
<evidence type="ECO:0000256" key="1">
    <source>
        <dbReference type="SAM" id="MobiDB-lite"/>
    </source>
</evidence>
<reference evidence="4" key="2">
    <citation type="submission" date="2009-11" db="EMBL/GenBank/DDBJ databases">
        <title>The Genome Sequence of Allomyces macrogynus strain ATCC 38327.</title>
        <authorList>
            <consortium name="The Broad Institute Genome Sequencing Platform"/>
            <person name="Russ C."/>
            <person name="Cuomo C."/>
            <person name="Shea T."/>
            <person name="Young S.K."/>
            <person name="Zeng Q."/>
            <person name="Koehrsen M."/>
            <person name="Haas B."/>
            <person name="Borodovsky M."/>
            <person name="Guigo R."/>
            <person name="Alvarado L."/>
            <person name="Berlin A."/>
            <person name="Borenstein D."/>
            <person name="Chen Z."/>
            <person name="Engels R."/>
            <person name="Freedman E."/>
            <person name="Gellesch M."/>
            <person name="Goldberg J."/>
            <person name="Griggs A."/>
            <person name="Gujja S."/>
            <person name="Heiman D."/>
            <person name="Hepburn T."/>
            <person name="Howarth C."/>
            <person name="Jen D."/>
            <person name="Larson L."/>
            <person name="Lewis B."/>
            <person name="Mehta T."/>
            <person name="Park D."/>
            <person name="Pearson M."/>
            <person name="Roberts A."/>
            <person name="Saif S."/>
            <person name="Shenoy N."/>
            <person name="Sisk P."/>
            <person name="Stolte C."/>
            <person name="Sykes S."/>
            <person name="Walk T."/>
            <person name="White J."/>
            <person name="Yandava C."/>
            <person name="Burger G."/>
            <person name="Gray M.W."/>
            <person name="Holland P.W.H."/>
            <person name="King N."/>
            <person name="Lang F.B.F."/>
            <person name="Roger A.J."/>
            <person name="Ruiz-Trillo I."/>
            <person name="Lander E."/>
            <person name="Nusbaum C."/>
        </authorList>
    </citation>
    <scope>NUCLEOTIDE SEQUENCE [LARGE SCALE GENOMIC DNA]</scope>
    <source>
        <strain evidence="4">ATCC 38327</strain>
    </source>
</reference>
<feature type="transmembrane region" description="Helical" evidence="2">
    <location>
        <begin position="76"/>
        <end position="94"/>
    </location>
</feature>
<feature type="region of interest" description="Disordered" evidence="1">
    <location>
        <begin position="140"/>
        <end position="304"/>
    </location>
</feature>
<sequence length="304" mass="30312">MAPPAPPPTGATAPLLKPAAKPPPWPTRAAARLRAVRTAVVTRIPWFWLLKLVISLVLALAVFGAAYKVLVLPAPAAQGMGAAAGVLCLVTLVVHEWRAHRDHDAAEAHKRLLEDAHKARAHDAETSRAVATTAAAAALTTPSMPAPAQNSSFGGTESPSAGGTIDRSTSSAYNTSTRSGGGSGPLTPAEAAPTAHRMSLTVHLSPNSTATRIRPPSTPSLGSVADGADAGGGRHATSSSHASSSMEASAAALTSSAGTSQVYSRSPSSVADSGSGGAGSDGVVGVPSSGIQITAPDAAPWTGR</sequence>
<protein>
    <submittedName>
        <fullName evidence="3">Uncharacterized protein</fullName>
    </submittedName>
</protein>
<accession>A0A0L0T9P5</accession>
<evidence type="ECO:0000256" key="2">
    <source>
        <dbReference type="SAM" id="Phobius"/>
    </source>
</evidence>
<feature type="region of interest" description="Disordered" evidence="1">
    <location>
        <begin position="1"/>
        <end position="23"/>
    </location>
</feature>
<keyword evidence="2" id="KW-1133">Transmembrane helix</keyword>
<keyword evidence="4" id="KW-1185">Reference proteome</keyword>
<dbReference type="EMBL" id="GG745372">
    <property type="protein sequence ID" value="KNE71503.1"/>
    <property type="molecule type" value="Genomic_DNA"/>
</dbReference>
<evidence type="ECO:0000313" key="3">
    <source>
        <dbReference type="EMBL" id="KNE71503.1"/>
    </source>
</evidence>
<feature type="transmembrane region" description="Helical" evidence="2">
    <location>
        <begin position="46"/>
        <end position="70"/>
    </location>
</feature>
<feature type="compositionally biased region" description="Polar residues" evidence="1">
    <location>
        <begin position="149"/>
        <end position="178"/>
    </location>
</feature>
<organism evidence="3 4">
    <name type="scientific">Allomyces macrogynus (strain ATCC 38327)</name>
    <name type="common">Allomyces javanicus var. macrogynus</name>
    <dbReference type="NCBI Taxonomy" id="578462"/>
    <lineage>
        <taxon>Eukaryota</taxon>
        <taxon>Fungi</taxon>
        <taxon>Fungi incertae sedis</taxon>
        <taxon>Blastocladiomycota</taxon>
        <taxon>Blastocladiomycetes</taxon>
        <taxon>Blastocladiales</taxon>
        <taxon>Blastocladiaceae</taxon>
        <taxon>Allomyces</taxon>
    </lineage>
</organism>
<name>A0A0L0T9P5_ALLM3</name>
<feature type="compositionally biased region" description="Polar residues" evidence="1">
    <location>
        <begin position="202"/>
        <end position="211"/>
    </location>
</feature>
<dbReference type="AlphaFoldDB" id="A0A0L0T9P5"/>
<gene>
    <name evidence="3" type="ORF">AMAG_15720</name>
</gene>
<keyword evidence="2" id="KW-0472">Membrane</keyword>
<keyword evidence="2" id="KW-0812">Transmembrane</keyword>
<reference evidence="3 4" key="1">
    <citation type="submission" date="2009-11" db="EMBL/GenBank/DDBJ databases">
        <title>Annotation of Allomyces macrogynus ATCC 38327.</title>
        <authorList>
            <consortium name="The Broad Institute Genome Sequencing Platform"/>
            <person name="Russ C."/>
            <person name="Cuomo C."/>
            <person name="Burger G."/>
            <person name="Gray M.W."/>
            <person name="Holland P.W.H."/>
            <person name="King N."/>
            <person name="Lang F.B.F."/>
            <person name="Roger A.J."/>
            <person name="Ruiz-Trillo I."/>
            <person name="Young S.K."/>
            <person name="Zeng Q."/>
            <person name="Gargeya S."/>
            <person name="Fitzgerald M."/>
            <person name="Haas B."/>
            <person name="Abouelleil A."/>
            <person name="Alvarado L."/>
            <person name="Arachchi H.M."/>
            <person name="Berlin A."/>
            <person name="Chapman S.B."/>
            <person name="Gearin G."/>
            <person name="Goldberg J."/>
            <person name="Griggs A."/>
            <person name="Gujja S."/>
            <person name="Hansen M."/>
            <person name="Heiman D."/>
            <person name="Howarth C."/>
            <person name="Larimer J."/>
            <person name="Lui A."/>
            <person name="MacDonald P.J.P."/>
            <person name="McCowen C."/>
            <person name="Montmayeur A."/>
            <person name="Murphy C."/>
            <person name="Neiman D."/>
            <person name="Pearson M."/>
            <person name="Priest M."/>
            <person name="Roberts A."/>
            <person name="Saif S."/>
            <person name="Shea T."/>
            <person name="Sisk P."/>
            <person name="Stolte C."/>
            <person name="Sykes S."/>
            <person name="Wortman J."/>
            <person name="Nusbaum C."/>
            <person name="Birren B."/>
        </authorList>
    </citation>
    <scope>NUCLEOTIDE SEQUENCE [LARGE SCALE GENOMIC DNA]</scope>
    <source>
        <strain evidence="3 4">ATCC 38327</strain>
    </source>
</reference>